<feature type="domain" description="Peptidase S26" evidence="7">
    <location>
        <begin position="30"/>
        <end position="177"/>
    </location>
</feature>
<dbReference type="EMBL" id="JAOQKC010000026">
    <property type="protein sequence ID" value="MCU6698176.1"/>
    <property type="molecule type" value="Genomic_DNA"/>
</dbReference>
<evidence type="ECO:0000313" key="9">
    <source>
        <dbReference type="Proteomes" id="UP001652461"/>
    </source>
</evidence>
<dbReference type="InterPro" id="IPR036286">
    <property type="entry name" value="LexA/Signal_pep-like_sf"/>
</dbReference>
<dbReference type="Proteomes" id="UP001652461">
    <property type="component" value="Unassembled WGS sequence"/>
</dbReference>
<dbReference type="CDD" id="cd06530">
    <property type="entry name" value="S26_SPase_I"/>
    <property type="match status" value="1"/>
</dbReference>
<dbReference type="InterPro" id="IPR019757">
    <property type="entry name" value="Pept_S26A_signal_pept_1_Lys-AS"/>
</dbReference>
<dbReference type="NCBIfam" id="TIGR02227">
    <property type="entry name" value="sigpep_I_bact"/>
    <property type="match status" value="1"/>
</dbReference>
<proteinExistence type="inferred from homology"/>
<dbReference type="RefSeq" id="WP_158365104.1">
    <property type="nucleotide sequence ID" value="NZ_JAOQKC010000026.1"/>
</dbReference>
<keyword evidence="6" id="KW-0812">Transmembrane</keyword>
<evidence type="ECO:0000256" key="1">
    <source>
        <dbReference type="ARBA" id="ARBA00000677"/>
    </source>
</evidence>
<dbReference type="PROSITE" id="PS00760">
    <property type="entry name" value="SPASE_I_2"/>
    <property type="match status" value="1"/>
</dbReference>
<keyword evidence="6" id="KW-0645">Protease</keyword>
<keyword evidence="9" id="KW-1185">Reference proteome</keyword>
<comment type="subcellular location">
    <subcellularLocation>
        <location evidence="2">Cell membrane</location>
        <topology evidence="2">Single-pass type II membrane protein</topology>
    </subcellularLocation>
    <subcellularLocation>
        <location evidence="6">Membrane</location>
        <topology evidence="6">Single-pass type II membrane protein</topology>
    </subcellularLocation>
</comment>
<dbReference type="Gene3D" id="2.10.109.10">
    <property type="entry name" value="Umud Fragment, subunit A"/>
    <property type="match status" value="1"/>
</dbReference>
<reference evidence="8 9" key="1">
    <citation type="journal article" date="2021" name="ISME Commun">
        <title>Automated analysis of genomic sequences facilitates high-throughput and comprehensive description of bacteria.</title>
        <authorList>
            <person name="Hitch T.C.A."/>
        </authorList>
    </citation>
    <scope>NUCLEOTIDE SEQUENCE [LARGE SCALE GENOMIC DNA]</scope>
    <source>
        <strain evidence="8 9">Sanger_04</strain>
    </source>
</reference>
<keyword evidence="5 6" id="KW-0378">Hydrolase</keyword>
<dbReference type="PRINTS" id="PR00727">
    <property type="entry name" value="LEADERPTASE"/>
</dbReference>
<evidence type="ECO:0000256" key="6">
    <source>
        <dbReference type="RuleBase" id="RU362042"/>
    </source>
</evidence>
<keyword evidence="6" id="KW-1133">Transmembrane helix</keyword>
<evidence type="ECO:0000256" key="4">
    <source>
        <dbReference type="ARBA" id="ARBA00013208"/>
    </source>
</evidence>
<comment type="caution">
    <text evidence="8">The sequence shown here is derived from an EMBL/GenBank/DDBJ whole genome shotgun (WGS) entry which is preliminary data.</text>
</comment>
<dbReference type="EC" id="3.4.21.89" evidence="4 6"/>
<dbReference type="SUPFAM" id="SSF51306">
    <property type="entry name" value="LexA/Signal peptidase"/>
    <property type="match status" value="1"/>
</dbReference>
<evidence type="ECO:0000256" key="3">
    <source>
        <dbReference type="ARBA" id="ARBA00009370"/>
    </source>
</evidence>
<keyword evidence="6" id="KW-0472">Membrane</keyword>
<sequence length="183" mass="20479">MKKEQLQSVDEILEERKEKLYRRREFRCFLVECVVLVALVYAAFHYIIGLAVVSGESMEPGLTDGELVLFYRLDESYQTGDLVIIHRADGVEYIKRVVAEPGDVVELSEEGALLVNGVKDATLTAVGKTEATSEDVTYPYTVPENSYFALGDNRENSKDSRSFGAVTADDITGRVFVYMGMTR</sequence>
<comment type="similarity">
    <text evidence="3 6">Belongs to the peptidase S26 family.</text>
</comment>
<comment type="catalytic activity">
    <reaction evidence="1 6">
        <text>Cleavage of hydrophobic, N-terminal signal or leader sequences from secreted and periplasmic proteins.</text>
        <dbReference type="EC" id="3.4.21.89"/>
    </reaction>
</comment>
<organism evidence="8 9">
    <name type="scientific">Laedolimicola ammoniilytica</name>
    <dbReference type="NCBI Taxonomy" id="2981771"/>
    <lineage>
        <taxon>Bacteria</taxon>
        <taxon>Bacillati</taxon>
        <taxon>Bacillota</taxon>
        <taxon>Clostridia</taxon>
        <taxon>Lachnospirales</taxon>
        <taxon>Lachnospiraceae</taxon>
        <taxon>Laedolimicola</taxon>
    </lineage>
</organism>
<dbReference type="InterPro" id="IPR019533">
    <property type="entry name" value="Peptidase_S26"/>
</dbReference>
<dbReference type="InterPro" id="IPR000223">
    <property type="entry name" value="Pept_S26A_signal_pept_1"/>
</dbReference>
<protein>
    <recommendedName>
        <fullName evidence="4 6">Signal peptidase I</fullName>
        <ecNumber evidence="4 6">3.4.21.89</ecNumber>
    </recommendedName>
</protein>
<dbReference type="Pfam" id="PF10502">
    <property type="entry name" value="Peptidase_S26"/>
    <property type="match status" value="1"/>
</dbReference>
<evidence type="ECO:0000256" key="5">
    <source>
        <dbReference type="ARBA" id="ARBA00022801"/>
    </source>
</evidence>
<dbReference type="PANTHER" id="PTHR43390">
    <property type="entry name" value="SIGNAL PEPTIDASE I"/>
    <property type="match status" value="1"/>
</dbReference>
<evidence type="ECO:0000256" key="2">
    <source>
        <dbReference type="ARBA" id="ARBA00004401"/>
    </source>
</evidence>
<name>A0ABT2S0R3_9FIRM</name>
<evidence type="ECO:0000313" key="8">
    <source>
        <dbReference type="EMBL" id="MCU6698176.1"/>
    </source>
</evidence>
<accession>A0ABT2S0R3</accession>
<gene>
    <name evidence="8" type="primary">lepB</name>
    <name evidence="8" type="ORF">OCV63_14930</name>
</gene>
<dbReference type="GO" id="GO:0009003">
    <property type="term" value="F:signal peptidase activity"/>
    <property type="evidence" value="ECO:0007669"/>
    <property type="project" value="UniProtKB-EC"/>
</dbReference>
<feature type="transmembrane region" description="Helical" evidence="6">
    <location>
        <begin position="26"/>
        <end position="48"/>
    </location>
</feature>
<evidence type="ECO:0000259" key="7">
    <source>
        <dbReference type="Pfam" id="PF10502"/>
    </source>
</evidence>
<dbReference type="PANTHER" id="PTHR43390:SF1">
    <property type="entry name" value="CHLOROPLAST PROCESSING PEPTIDASE"/>
    <property type="match status" value="1"/>
</dbReference>